<dbReference type="InterPro" id="IPR003339">
    <property type="entry name" value="ABC/ECF_trnsptr_transmembrane"/>
</dbReference>
<accession>A0AAX3N2A3</accession>
<feature type="transmembrane region" description="Helical" evidence="5">
    <location>
        <begin position="65"/>
        <end position="84"/>
    </location>
</feature>
<evidence type="ECO:0000256" key="1">
    <source>
        <dbReference type="ARBA" id="ARBA00004141"/>
    </source>
</evidence>
<reference evidence="6 9" key="1">
    <citation type="submission" date="2023-02" db="EMBL/GenBank/DDBJ databases">
        <title>Pathogen: clinical or host-associated sample.</title>
        <authorList>
            <person name="Hergert J."/>
            <person name="Casey R."/>
            <person name="Wagner J."/>
            <person name="Young E.L."/>
            <person name="Oakeson K.F."/>
        </authorList>
    </citation>
    <scope>NUCLEOTIDE SEQUENCE</scope>
    <source>
        <strain evidence="7 9">2022CK-00829</strain>
        <strain evidence="6">2022CK-00830</strain>
    </source>
</reference>
<dbReference type="RefSeq" id="WP_274338521.1">
    <property type="nucleotide sequence ID" value="NZ_CP118101.1"/>
</dbReference>
<dbReference type="Pfam" id="PF02361">
    <property type="entry name" value="CbiQ"/>
    <property type="match status" value="1"/>
</dbReference>
<organism evidence="6 8">
    <name type="scientific">Paenibacillus urinalis</name>
    <dbReference type="NCBI Taxonomy" id="521520"/>
    <lineage>
        <taxon>Bacteria</taxon>
        <taxon>Bacillati</taxon>
        <taxon>Bacillota</taxon>
        <taxon>Bacilli</taxon>
        <taxon>Bacillales</taxon>
        <taxon>Paenibacillaceae</taxon>
        <taxon>Paenibacillus</taxon>
    </lineage>
</organism>
<dbReference type="PANTHER" id="PTHR33514:SF13">
    <property type="entry name" value="PROTEIN ABCI12, CHLOROPLASTIC"/>
    <property type="match status" value="1"/>
</dbReference>
<feature type="transmembrane region" description="Helical" evidence="5">
    <location>
        <begin position="233"/>
        <end position="250"/>
    </location>
</feature>
<dbReference type="Proteomes" id="UP001220962">
    <property type="component" value="Chromosome"/>
</dbReference>
<evidence type="ECO:0000256" key="2">
    <source>
        <dbReference type="ARBA" id="ARBA00022692"/>
    </source>
</evidence>
<evidence type="ECO:0000313" key="7">
    <source>
        <dbReference type="EMBL" id="WDI02953.1"/>
    </source>
</evidence>
<sequence length="251" mass="28187">MLLQYRRGASLLHRISPLSKLVMLAAWTAAVLNSEHLLVQGLMFLVLLVIGKLGAGLPFSQLRKAVFFVLSFGLPYFVLTTLAVPGKELLWELGPIHIAEDSMMLAGALTVRMFNLFVSSLLFITTTDPRDFVHSLTLRLKVPYRFAFGVSIALTFLPLLEEEGRVIAQAHKVRGSEPKTGIRNKLRYYRNYGVSILVNCVRRVQQTAGAMEAKGFGAYPERTYLRVRRFSRYSAWYAGGSVLMVLIGMVW</sequence>
<dbReference type="Proteomes" id="UP001221519">
    <property type="component" value="Chromosome"/>
</dbReference>
<keyword evidence="9" id="KW-1185">Reference proteome</keyword>
<feature type="transmembrane region" description="Helical" evidence="5">
    <location>
        <begin position="21"/>
        <end position="50"/>
    </location>
</feature>
<evidence type="ECO:0000313" key="6">
    <source>
        <dbReference type="EMBL" id="WDH83179.1"/>
    </source>
</evidence>
<keyword evidence="2 5" id="KW-0812">Transmembrane</keyword>
<gene>
    <name evidence="6" type="ORF">PUW23_02715</name>
    <name evidence="7" type="ORF">PUW25_02875</name>
</gene>
<keyword evidence="3 5" id="KW-1133">Transmembrane helix</keyword>
<evidence type="ECO:0000256" key="4">
    <source>
        <dbReference type="ARBA" id="ARBA00023136"/>
    </source>
</evidence>
<dbReference type="AlphaFoldDB" id="A0AAX3N2A3"/>
<comment type="subcellular location">
    <subcellularLocation>
        <location evidence="1">Membrane</location>
        <topology evidence="1">Multi-pass membrane protein</topology>
    </subcellularLocation>
</comment>
<evidence type="ECO:0000256" key="5">
    <source>
        <dbReference type="SAM" id="Phobius"/>
    </source>
</evidence>
<dbReference type="CDD" id="cd16914">
    <property type="entry name" value="EcfT"/>
    <property type="match status" value="1"/>
</dbReference>
<protein>
    <submittedName>
        <fullName evidence="6">Energy-coupling factor transporter transmembrane component T</fullName>
    </submittedName>
</protein>
<dbReference type="EMBL" id="CP118108">
    <property type="protein sequence ID" value="WDI02953.1"/>
    <property type="molecule type" value="Genomic_DNA"/>
</dbReference>
<feature type="transmembrane region" description="Helical" evidence="5">
    <location>
        <begin position="105"/>
        <end position="124"/>
    </location>
</feature>
<dbReference type="EMBL" id="CP118101">
    <property type="protein sequence ID" value="WDH83179.1"/>
    <property type="molecule type" value="Genomic_DNA"/>
</dbReference>
<evidence type="ECO:0000256" key="3">
    <source>
        <dbReference type="ARBA" id="ARBA00022989"/>
    </source>
</evidence>
<evidence type="ECO:0000313" key="8">
    <source>
        <dbReference type="Proteomes" id="UP001220962"/>
    </source>
</evidence>
<proteinExistence type="predicted"/>
<dbReference type="GO" id="GO:0005886">
    <property type="term" value="C:plasma membrane"/>
    <property type="evidence" value="ECO:0007669"/>
    <property type="project" value="UniProtKB-ARBA"/>
</dbReference>
<keyword evidence="4 5" id="KW-0472">Membrane</keyword>
<name>A0AAX3N2A3_9BACL</name>
<dbReference type="PANTHER" id="PTHR33514">
    <property type="entry name" value="PROTEIN ABCI12, CHLOROPLASTIC"/>
    <property type="match status" value="1"/>
</dbReference>
<evidence type="ECO:0000313" key="9">
    <source>
        <dbReference type="Proteomes" id="UP001221519"/>
    </source>
</evidence>